<reference evidence="2" key="2">
    <citation type="submission" date="2020-05" db="UniProtKB">
        <authorList>
            <consortium name="EnsemblMetazoa"/>
        </authorList>
    </citation>
    <scope>IDENTIFICATION</scope>
</reference>
<dbReference type="VEuPathDB" id="VectorBase:ASIC019887"/>
<dbReference type="EMBL" id="KE525352">
    <property type="protein sequence ID" value="KFB51410.1"/>
    <property type="molecule type" value="Genomic_DNA"/>
</dbReference>
<organism evidence="1">
    <name type="scientific">Anopheles sinensis</name>
    <name type="common">Mosquito</name>
    <dbReference type="NCBI Taxonomy" id="74873"/>
    <lineage>
        <taxon>Eukaryota</taxon>
        <taxon>Metazoa</taxon>
        <taxon>Ecdysozoa</taxon>
        <taxon>Arthropoda</taxon>
        <taxon>Hexapoda</taxon>
        <taxon>Insecta</taxon>
        <taxon>Pterygota</taxon>
        <taxon>Neoptera</taxon>
        <taxon>Endopterygota</taxon>
        <taxon>Diptera</taxon>
        <taxon>Nematocera</taxon>
        <taxon>Culicoidea</taxon>
        <taxon>Culicidae</taxon>
        <taxon>Anophelinae</taxon>
        <taxon>Anopheles</taxon>
    </lineage>
</organism>
<evidence type="ECO:0000313" key="2">
    <source>
        <dbReference type="EnsemblMetazoa" id="ASIC019887-PA"/>
    </source>
</evidence>
<name>A0A084WMG6_ANOSI</name>
<keyword evidence="3" id="KW-1185">Reference proteome</keyword>
<accession>A0A084WMG6</accession>
<reference evidence="1 3" key="1">
    <citation type="journal article" date="2014" name="BMC Genomics">
        <title>Genome sequence of Anopheles sinensis provides insight into genetics basis of mosquito competence for malaria parasites.</title>
        <authorList>
            <person name="Zhou D."/>
            <person name="Zhang D."/>
            <person name="Ding G."/>
            <person name="Shi L."/>
            <person name="Hou Q."/>
            <person name="Ye Y."/>
            <person name="Xu Y."/>
            <person name="Zhou H."/>
            <person name="Xiong C."/>
            <person name="Li S."/>
            <person name="Yu J."/>
            <person name="Hong S."/>
            <person name="Yu X."/>
            <person name="Zou P."/>
            <person name="Chen C."/>
            <person name="Chang X."/>
            <person name="Wang W."/>
            <person name="Lv Y."/>
            <person name="Sun Y."/>
            <person name="Ma L."/>
            <person name="Shen B."/>
            <person name="Zhu C."/>
        </authorList>
    </citation>
    <scope>NUCLEOTIDE SEQUENCE [LARGE SCALE GENOMIC DNA]</scope>
</reference>
<evidence type="ECO:0000313" key="3">
    <source>
        <dbReference type="Proteomes" id="UP000030765"/>
    </source>
</evidence>
<gene>
    <name evidence="1" type="ORF">ZHAS_00019887</name>
</gene>
<dbReference type="Proteomes" id="UP000030765">
    <property type="component" value="Unassembled WGS sequence"/>
</dbReference>
<proteinExistence type="predicted"/>
<evidence type="ECO:0000313" key="1">
    <source>
        <dbReference type="EMBL" id="KFB51410.1"/>
    </source>
</evidence>
<protein>
    <submittedName>
        <fullName evidence="1 2">Uncharacterized protein</fullName>
    </submittedName>
</protein>
<dbReference type="EnsemblMetazoa" id="ASIC019887-RA">
    <property type="protein sequence ID" value="ASIC019887-PA"/>
    <property type="gene ID" value="ASIC019887"/>
</dbReference>
<sequence length="51" mass="5594">MSPDSVAMLRCPARDSSSCSRCPLVGLHLNSDDGPGSRARMLSIVNWYRVE</sequence>
<dbReference type="AlphaFoldDB" id="A0A084WMG6"/>
<dbReference type="EMBL" id="ATLV01024450">
    <property type="status" value="NOT_ANNOTATED_CDS"/>
    <property type="molecule type" value="Genomic_DNA"/>
</dbReference>